<reference evidence="2 3" key="1">
    <citation type="submission" date="2016-12" db="EMBL/GenBank/DDBJ databases">
        <title>The genome of dimorphic prosthecate Glycocaulis alkaliphilus 6b-8t, isolated from crude oil dictates its adaptability in petroleum environments.</title>
        <authorList>
            <person name="Wu X.-L."/>
            <person name="Geng S."/>
        </authorList>
    </citation>
    <scope>NUCLEOTIDE SEQUENCE [LARGE SCALE GENOMIC DNA]</scope>
    <source>
        <strain evidence="2 3">6B-8</strain>
    </source>
</reference>
<dbReference type="Pfam" id="PF21836">
    <property type="entry name" value="DUF6895"/>
    <property type="match status" value="1"/>
</dbReference>
<evidence type="ECO:0000313" key="3">
    <source>
        <dbReference type="Proteomes" id="UP000286954"/>
    </source>
</evidence>
<dbReference type="InterPro" id="IPR054190">
    <property type="entry name" value="DUF6895"/>
</dbReference>
<organism evidence="2 3">
    <name type="scientific">Glycocaulis alkaliphilus</name>
    <dbReference type="NCBI Taxonomy" id="1434191"/>
    <lineage>
        <taxon>Bacteria</taxon>
        <taxon>Pseudomonadati</taxon>
        <taxon>Pseudomonadota</taxon>
        <taxon>Alphaproteobacteria</taxon>
        <taxon>Maricaulales</taxon>
        <taxon>Maricaulaceae</taxon>
        <taxon>Glycocaulis</taxon>
    </lineage>
</organism>
<sequence length="470" mass="52831">MKILLSESCSCIIGNFDNISALSSNADSAESFLQVAVMDKHSPQYLDSCANNILMWFDEFFKTFAPLDPKSFRDKKISYEKVWAECSMLFLLLNYFSFGDRIALNISRRLVEPLKLPEFMHRVTRERARFGACIHNVALAQRLGVDVREEARYVRALIEEGGLWGHDIECWEKAETLFSKALLGGSVDFSDIEGVLKSSELFKERNICFLSVLDGYKITHAAFYHTGFRIHGLYDNSVAVAPAPRHLPEMLDALSAKFLLQGQLDLALEFVLVAILYKLPISNIHLQIISIALECVHAHGSVLAYIFDYKENNSRSHREEKERFSFGTCYHPTILFLLIIMYLDVDDLLPYVNSILYSAWNSPACGVMDILEGVRVRRLSEASPALAVGEMLAAAERYDLEKLASLLLASQPIGIIKPGGVVEHSLRQFLRLQARANGDFGYYDVEKALHGSVFGGVQQRVNQLVSEAIG</sequence>
<accession>A0A3T0EC49</accession>
<evidence type="ECO:0000313" key="2">
    <source>
        <dbReference type="EMBL" id="AZU04868.1"/>
    </source>
</evidence>
<evidence type="ECO:0000259" key="1">
    <source>
        <dbReference type="Pfam" id="PF21836"/>
    </source>
</evidence>
<proteinExistence type="predicted"/>
<protein>
    <recommendedName>
        <fullName evidence="1">DUF6895 domain-containing protein</fullName>
    </recommendedName>
</protein>
<dbReference type="KEGG" id="gak:X907_2353"/>
<dbReference type="Proteomes" id="UP000286954">
    <property type="component" value="Chromosome"/>
</dbReference>
<name>A0A3T0EC49_9PROT</name>
<dbReference type="EMBL" id="CP018911">
    <property type="protein sequence ID" value="AZU04868.1"/>
    <property type="molecule type" value="Genomic_DNA"/>
</dbReference>
<dbReference type="RefSeq" id="WP_170175546.1">
    <property type="nucleotide sequence ID" value="NZ_BMFB01000001.1"/>
</dbReference>
<dbReference type="AlphaFoldDB" id="A0A3T0EC49"/>
<gene>
    <name evidence="2" type="ORF">X907_2353</name>
</gene>
<keyword evidence="3" id="KW-1185">Reference proteome</keyword>
<feature type="domain" description="DUF6895" evidence="1">
    <location>
        <begin position="53"/>
        <end position="338"/>
    </location>
</feature>